<dbReference type="Pfam" id="PF00023">
    <property type="entry name" value="Ank"/>
    <property type="match status" value="1"/>
</dbReference>
<dbReference type="SMART" id="SM00248">
    <property type="entry name" value="ANK"/>
    <property type="match status" value="3"/>
</dbReference>
<dbReference type="InterPro" id="IPR036770">
    <property type="entry name" value="Ankyrin_rpt-contain_sf"/>
</dbReference>
<organism evidence="4">
    <name type="scientific">Aphanomyces astaci</name>
    <name type="common">Crayfish plague agent</name>
    <dbReference type="NCBI Taxonomy" id="112090"/>
    <lineage>
        <taxon>Eukaryota</taxon>
        <taxon>Sar</taxon>
        <taxon>Stramenopiles</taxon>
        <taxon>Oomycota</taxon>
        <taxon>Saprolegniomycetes</taxon>
        <taxon>Saprolegniales</taxon>
        <taxon>Verrucalvaceae</taxon>
        <taxon>Aphanomyces</taxon>
    </lineage>
</organism>
<protein>
    <submittedName>
        <fullName evidence="4">Uncharacterized protein</fullName>
    </submittedName>
</protein>
<dbReference type="OrthoDB" id="194358at2759"/>
<proteinExistence type="predicted"/>
<feature type="repeat" description="ANK" evidence="3">
    <location>
        <begin position="159"/>
        <end position="191"/>
    </location>
</feature>
<dbReference type="STRING" id="112090.W4FVP0"/>
<feature type="repeat" description="ANK" evidence="3">
    <location>
        <begin position="105"/>
        <end position="137"/>
    </location>
</feature>
<dbReference type="PRINTS" id="PR01415">
    <property type="entry name" value="ANKYRIN"/>
</dbReference>
<keyword evidence="2 3" id="KW-0040">ANK repeat</keyword>
<evidence type="ECO:0000256" key="1">
    <source>
        <dbReference type="ARBA" id="ARBA00022737"/>
    </source>
</evidence>
<sequence>MEDGYTTPVDLSVMWHIQRTVHGHTSTFKDMQLNQPRNAEKGVHNFLGVEDRRFLRADGSHGMLPRCQARDTSLEIVRAIQFGDVDTVASALQSRMACPQQTNSAGETLLHIAVLHQQPRIVQLLLEHGANVNARTNWRPLPSNENHIPRQYAFTTLSGGATPLHFACGLSNLELARTLVEAGAETEIGADELCGTPLLWALCAADKPLEMVRMLLAAGASPHCRDVEYNCVVAMAVMWWWEPHHATRLYQLVTALVDAGADVHDKNITGWTAVDVAATDAAKDMLRRVFGATSGRCVDIDRIGNIERERDEGRSWLRPRTFAMASMHPETKSEQ</sequence>
<dbReference type="SUPFAM" id="SSF48403">
    <property type="entry name" value="Ankyrin repeat"/>
    <property type="match status" value="1"/>
</dbReference>
<dbReference type="EMBL" id="KI913163">
    <property type="protein sequence ID" value="ETV71021.1"/>
    <property type="molecule type" value="Genomic_DNA"/>
</dbReference>
<dbReference type="PANTHER" id="PTHR24189:SF50">
    <property type="entry name" value="ANKYRIN REPEAT AND SOCS BOX PROTEIN 2"/>
    <property type="match status" value="1"/>
</dbReference>
<gene>
    <name evidence="4" type="ORF">H257_13742</name>
</gene>
<evidence type="ECO:0000313" key="4">
    <source>
        <dbReference type="EMBL" id="ETV71021.1"/>
    </source>
</evidence>
<dbReference type="Pfam" id="PF12796">
    <property type="entry name" value="Ank_2"/>
    <property type="match status" value="1"/>
</dbReference>
<dbReference type="VEuPathDB" id="FungiDB:H257_13742"/>
<dbReference type="InterPro" id="IPR050745">
    <property type="entry name" value="Multifunctional_regulatory"/>
</dbReference>
<dbReference type="PROSITE" id="PS50088">
    <property type="entry name" value="ANK_REPEAT"/>
    <property type="match status" value="2"/>
</dbReference>
<dbReference type="AlphaFoldDB" id="W4FVP0"/>
<name>W4FVP0_APHAT</name>
<dbReference type="GeneID" id="20815738"/>
<evidence type="ECO:0000256" key="3">
    <source>
        <dbReference type="PROSITE-ProRule" id="PRU00023"/>
    </source>
</evidence>
<keyword evidence="1" id="KW-0677">Repeat</keyword>
<dbReference type="RefSeq" id="XP_009839684.1">
    <property type="nucleotide sequence ID" value="XM_009841382.1"/>
</dbReference>
<reference evidence="4" key="1">
    <citation type="submission" date="2013-12" db="EMBL/GenBank/DDBJ databases">
        <title>The Genome Sequence of Aphanomyces astaci APO3.</title>
        <authorList>
            <consortium name="The Broad Institute Genomics Platform"/>
            <person name="Russ C."/>
            <person name="Tyler B."/>
            <person name="van West P."/>
            <person name="Dieguez-Uribeondo J."/>
            <person name="Young S.K."/>
            <person name="Zeng Q."/>
            <person name="Gargeya S."/>
            <person name="Fitzgerald M."/>
            <person name="Abouelleil A."/>
            <person name="Alvarado L."/>
            <person name="Chapman S.B."/>
            <person name="Gainer-Dewar J."/>
            <person name="Goldberg J."/>
            <person name="Griggs A."/>
            <person name="Gujja S."/>
            <person name="Hansen M."/>
            <person name="Howarth C."/>
            <person name="Imamovic A."/>
            <person name="Ireland A."/>
            <person name="Larimer J."/>
            <person name="McCowan C."/>
            <person name="Murphy C."/>
            <person name="Pearson M."/>
            <person name="Poon T.W."/>
            <person name="Priest M."/>
            <person name="Roberts A."/>
            <person name="Saif S."/>
            <person name="Shea T."/>
            <person name="Sykes S."/>
            <person name="Wortman J."/>
            <person name="Nusbaum C."/>
            <person name="Birren B."/>
        </authorList>
    </citation>
    <scope>NUCLEOTIDE SEQUENCE [LARGE SCALE GENOMIC DNA]</scope>
    <source>
        <strain evidence="4">APO3</strain>
    </source>
</reference>
<dbReference type="Gene3D" id="1.25.40.20">
    <property type="entry name" value="Ankyrin repeat-containing domain"/>
    <property type="match status" value="2"/>
</dbReference>
<dbReference type="PANTHER" id="PTHR24189">
    <property type="entry name" value="MYOTROPHIN"/>
    <property type="match status" value="1"/>
</dbReference>
<accession>W4FVP0</accession>
<dbReference type="InterPro" id="IPR002110">
    <property type="entry name" value="Ankyrin_rpt"/>
</dbReference>
<evidence type="ECO:0000256" key="2">
    <source>
        <dbReference type="ARBA" id="ARBA00023043"/>
    </source>
</evidence>
<dbReference type="PROSITE" id="PS50297">
    <property type="entry name" value="ANK_REP_REGION"/>
    <property type="match status" value="2"/>
</dbReference>